<evidence type="ECO:0008006" key="5">
    <source>
        <dbReference type="Google" id="ProtNLM"/>
    </source>
</evidence>
<evidence type="ECO:0000256" key="2">
    <source>
        <dbReference type="SAM" id="Phobius"/>
    </source>
</evidence>
<protein>
    <recommendedName>
        <fullName evidence="5">DUF2561 domain-containing protein</fullName>
    </recommendedName>
</protein>
<keyword evidence="2" id="KW-1133">Transmembrane helix</keyword>
<dbReference type="EMBL" id="LQOW01000031">
    <property type="protein sequence ID" value="ORV56999.1"/>
    <property type="molecule type" value="Genomic_DNA"/>
</dbReference>
<dbReference type="OrthoDB" id="4640608at2"/>
<dbReference type="InterPro" id="IPR024381">
    <property type="entry name" value="DUF2561"/>
</dbReference>
<dbReference type="Pfam" id="PF10812">
    <property type="entry name" value="DUF2561"/>
    <property type="match status" value="1"/>
</dbReference>
<dbReference type="AlphaFoldDB" id="A0A1X1UK07"/>
<sequence>MADSYSEAWRGRGAVSPGTADRIMVGLCAAVWLLLVGMSVAAIVALADLGRGFHQAAGSPHTSSVLYAIIVISALVILAAIPVLLRARRTARSEPVARPARVPVRSASAQPIRSGYSPTRTTTRQARSEPVEAWRPALPDTAIDRIWLRGTVALMGTMGVALVAVATATYLMALGHYGAAWTGYVIAGLVTLAMPLIPWRHVRRLRRMLTE</sequence>
<organism evidence="3 4">
    <name type="scientific">Mycobacterium fragae</name>
    <dbReference type="NCBI Taxonomy" id="1260918"/>
    <lineage>
        <taxon>Bacteria</taxon>
        <taxon>Bacillati</taxon>
        <taxon>Actinomycetota</taxon>
        <taxon>Actinomycetes</taxon>
        <taxon>Mycobacteriales</taxon>
        <taxon>Mycobacteriaceae</taxon>
        <taxon>Mycobacterium</taxon>
    </lineage>
</organism>
<name>A0A1X1UK07_9MYCO</name>
<evidence type="ECO:0000256" key="1">
    <source>
        <dbReference type="SAM" id="MobiDB-lite"/>
    </source>
</evidence>
<feature type="transmembrane region" description="Helical" evidence="2">
    <location>
        <begin position="23"/>
        <end position="45"/>
    </location>
</feature>
<feature type="compositionally biased region" description="Polar residues" evidence="1">
    <location>
        <begin position="107"/>
        <end position="125"/>
    </location>
</feature>
<evidence type="ECO:0000313" key="3">
    <source>
        <dbReference type="EMBL" id="ORV56999.1"/>
    </source>
</evidence>
<keyword evidence="2" id="KW-0812">Transmembrane</keyword>
<feature type="transmembrane region" description="Helical" evidence="2">
    <location>
        <begin position="179"/>
        <end position="199"/>
    </location>
</feature>
<proteinExistence type="predicted"/>
<feature type="transmembrane region" description="Helical" evidence="2">
    <location>
        <begin position="65"/>
        <end position="85"/>
    </location>
</feature>
<accession>A0A1X1UK07</accession>
<evidence type="ECO:0000313" key="4">
    <source>
        <dbReference type="Proteomes" id="UP000194000"/>
    </source>
</evidence>
<dbReference type="RefSeq" id="WP_085199808.1">
    <property type="nucleotide sequence ID" value="NZ_JACKVI010000012.1"/>
</dbReference>
<feature type="transmembrane region" description="Helical" evidence="2">
    <location>
        <begin position="152"/>
        <end position="173"/>
    </location>
</feature>
<keyword evidence="4" id="KW-1185">Reference proteome</keyword>
<keyword evidence="2" id="KW-0472">Membrane</keyword>
<dbReference type="Proteomes" id="UP000194000">
    <property type="component" value="Unassembled WGS sequence"/>
</dbReference>
<feature type="region of interest" description="Disordered" evidence="1">
    <location>
        <begin position="98"/>
        <end position="131"/>
    </location>
</feature>
<reference evidence="3 4" key="1">
    <citation type="submission" date="2016-01" db="EMBL/GenBank/DDBJ databases">
        <title>The new phylogeny of the genus Mycobacterium.</title>
        <authorList>
            <person name="Tarcisio F."/>
            <person name="Conor M."/>
            <person name="Antonella G."/>
            <person name="Elisabetta G."/>
            <person name="Giulia F.S."/>
            <person name="Sara T."/>
            <person name="Anna F."/>
            <person name="Clotilde B."/>
            <person name="Roberto B."/>
            <person name="Veronica D.S."/>
            <person name="Fabio R."/>
            <person name="Monica P."/>
            <person name="Olivier J."/>
            <person name="Enrico T."/>
            <person name="Nicola S."/>
        </authorList>
    </citation>
    <scope>NUCLEOTIDE SEQUENCE [LARGE SCALE GENOMIC DNA]</scope>
    <source>
        <strain evidence="3 4">DSM 45731</strain>
    </source>
</reference>
<comment type="caution">
    <text evidence="3">The sequence shown here is derived from an EMBL/GenBank/DDBJ whole genome shotgun (WGS) entry which is preliminary data.</text>
</comment>
<gene>
    <name evidence="3" type="ORF">AWC06_02075</name>
</gene>
<dbReference type="STRING" id="1260918.AWC06_02075"/>